<reference evidence="10 11" key="1">
    <citation type="submission" date="2017-09" db="EMBL/GenBank/DDBJ databases">
        <title>Depth-based differentiation of microbial function through sediment-hosted aquifers and enrichment of novel symbionts in the deep terrestrial subsurface.</title>
        <authorList>
            <person name="Probst A.J."/>
            <person name="Ladd B."/>
            <person name="Jarett J.K."/>
            <person name="Geller-Mcgrath D.E."/>
            <person name="Sieber C.M."/>
            <person name="Emerson J.B."/>
            <person name="Anantharaman K."/>
            <person name="Thomas B.C."/>
            <person name="Malmstrom R."/>
            <person name="Stieglmeier M."/>
            <person name="Klingl A."/>
            <person name="Woyke T."/>
            <person name="Ryan C.M."/>
            <person name="Banfield J.F."/>
        </authorList>
    </citation>
    <scope>NUCLEOTIDE SEQUENCE [LARGE SCALE GENOMIC DNA]</scope>
    <source>
        <strain evidence="10">CG23_combo_of_CG06-09_8_20_14_all_41_10</strain>
    </source>
</reference>
<evidence type="ECO:0000256" key="2">
    <source>
        <dbReference type="ARBA" id="ARBA00005745"/>
    </source>
</evidence>
<feature type="non-terminal residue" evidence="10">
    <location>
        <position position="270"/>
    </location>
</feature>
<feature type="domain" description="Type II secretion system protein GspF" evidence="9">
    <location>
        <begin position="65"/>
        <end position="187"/>
    </location>
</feature>
<accession>A0A2G9YKM3</accession>
<keyword evidence="6 8" id="KW-1133">Transmembrane helix</keyword>
<sequence length="270" mass="30623">MYYKFSVLSETGNEIDGIEQGSYSEIKNRLREKNYYLLSLEADIFKSIRFALKKKTVKAQTLALFFEDLVNMLKTGIAINEAVIALQESSIEPVLTKALSGIEDDLAKGFSLTQAFQETKVFPWLVLNMLKVGEKSGSLEQISDDLAKYYSREAEFLSSLKSAVIYPIVVFCMLVGIMFYVSFKVIPHLEALLPIRGNAYFSTRLLLFLSHFLKNFWFVCLLFPIAAIFIYSRFKKSSVEKIASFYYKIPLIGSVAKDAVFSTLFSNLAV</sequence>
<evidence type="ECO:0000256" key="6">
    <source>
        <dbReference type="ARBA" id="ARBA00022989"/>
    </source>
</evidence>
<evidence type="ECO:0000259" key="9">
    <source>
        <dbReference type="Pfam" id="PF00482"/>
    </source>
</evidence>
<evidence type="ECO:0000313" key="10">
    <source>
        <dbReference type="EMBL" id="PIP19775.1"/>
    </source>
</evidence>
<keyword evidence="4" id="KW-0997">Cell inner membrane</keyword>
<keyword evidence="3" id="KW-1003">Cell membrane</keyword>
<evidence type="ECO:0000256" key="8">
    <source>
        <dbReference type="SAM" id="Phobius"/>
    </source>
</evidence>
<evidence type="ECO:0000256" key="7">
    <source>
        <dbReference type="ARBA" id="ARBA00023136"/>
    </source>
</evidence>
<dbReference type="PANTHER" id="PTHR30012:SF0">
    <property type="entry name" value="TYPE II SECRETION SYSTEM PROTEIN F-RELATED"/>
    <property type="match status" value="1"/>
</dbReference>
<evidence type="ECO:0000313" key="11">
    <source>
        <dbReference type="Proteomes" id="UP000231292"/>
    </source>
</evidence>
<dbReference type="GO" id="GO:0005886">
    <property type="term" value="C:plasma membrane"/>
    <property type="evidence" value="ECO:0007669"/>
    <property type="project" value="UniProtKB-SubCell"/>
</dbReference>
<protein>
    <recommendedName>
        <fullName evidence="9">Type II secretion system protein GspF domain-containing protein</fullName>
    </recommendedName>
</protein>
<dbReference type="Pfam" id="PF00482">
    <property type="entry name" value="T2SSF"/>
    <property type="match status" value="1"/>
</dbReference>
<dbReference type="InterPro" id="IPR018076">
    <property type="entry name" value="T2SS_GspF_dom"/>
</dbReference>
<dbReference type="Gene3D" id="1.20.81.30">
    <property type="entry name" value="Type II secretion system (T2SS), domain F"/>
    <property type="match status" value="1"/>
</dbReference>
<dbReference type="AlphaFoldDB" id="A0A2G9YKM3"/>
<feature type="transmembrane region" description="Helical" evidence="8">
    <location>
        <begin position="163"/>
        <end position="183"/>
    </location>
</feature>
<organism evidence="10 11">
    <name type="scientific">Candidatus Sherwoodlollariibacterium unditelluris</name>
    <dbReference type="NCBI Taxonomy" id="1974757"/>
    <lineage>
        <taxon>Bacteria</taxon>
        <taxon>Pseudomonadati</taxon>
        <taxon>Candidatus Omnitrophota</taxon>
        <taxon>Candidatus Sherwoodlollariibacterium</taxon>
    </lineage>
</organism>
<dbReference type="Proteomes" id="UP000231292">
    <property type="component" value="Unassembled WGS sequence"/>
</dbReference>
<dbReference type="PANTHER" id="PTHR30012">
    <property type="entry name" value="GENERAL SECRETION PATHWAY PROTEIN"/>
    <property type="match status" value="1"/>
</dbReference>
<keyword evidence="5 8" id="KW-0812">Transmembrane</keyword>
<evidence type="ECO:0000256" key="5">
    <source>
        <dbReference type="ARBA" id="ARBA00022692"/>
    </source>
</evidence>
<proteinExistence type="inferred from homology"/>
<comment type="caution">
    <text evidence="10">The sequence shown here is derived from an EMBL/GenBank/DDBJ whole genome shotgun (WGS) entry which is preliminary data.</text>
</comment>
<dbReference type="EMBL" id="PCRK01000021">
    <property type="protein sequence ID" value="PIP19775.1"/>
    <property type="molecule type" value="Genomic_DNA"/>
</dbReference>
<comment type="subcellular location">
    <subcellularLocation>
        <location evidence="1">Cell inner membrane</location>
        <topology evidence="1">Multi-pass membrane protein</topology>
    </subcellularLocation>
</comment>
<evidence type="ECO:0000256" key="3">
    <source>
        <dbReference type="ARBA" id="ARBA00022475"/>
    </source>
</evidence>
<dbReference type="InterPro" id="IPR003004">
    <property type="entry name" value="GspF/PilC"/>
</dbReference>
<keyword evidence="7 8" id="KW-0472">Membrane</keyword>
<gene>
    <name evidence="10" type="ORF">COX41_00995</name>
</gene>
<feature type="transmembrane region" description="Helical" evidence="8">
    <location>
        <begin position="216"/>
        <end position="234"/>
    </location>
</feature>
<comment type="similarity">
    <text evidence="2">Belongs to the GSP F family.</text>
</comment>
<dbReference type="FunFam" id="1.20.81.30:FF:000001">
    <property type="entry name" value="Type II secretion system protein F"/>
    <property type="match status" value="1"/>
</dbReference>
<name>A0A2G9YKM3_9BACT</name>
<evidence type="ECO:0000256" key="1">
    <source>
        <dbReference type="ARBA" id="ARBA00004429"/>
    </source>
</evidence>
<evidence type="ECO:0000256" key="4">
    <source>
        <dbReference type="ARBA" id="ARBA00022519"/>
    </source>
</evidence>
<dbReference type="InterPro" id="IPR042094">
    <property type="entry name" value="T2SS_GspF_sf"/>
</dbReference>